<evidence type="ECO:0000256" key="2">
    <source>
        <dbReference type="ARBA" id="ARBA00022729"/>
    </source>
</evidence>
<keyword evidence="3" id="KW-0472">Membrane</keyword>
<evidence type="ECO:0000313" key="9">
    <source>
        <dbReference type="Proteomes" id="UP001211689"/>
    </source>
</evidence>
<accession>A0ABT4YCN4</accession>
<proteinExistence type="predicted"/>
<keyword evidence="2" id="KW-0732">Signal</keyword>
<keyword evidence="5 8" id="KW-0449">Lipoprotein</keyword>
<evidence type="ECO:0000313" key="8">
    <source>
        <dbReference type="EMBL" id="MDA8486653.1"/>
    </source>
</evidence>
<dbReference type="InterPro" id="IPR047807">
    <property type="entry name" value="YgdI/YgdR-like_SH3-like"/>
</dbReference>
<evidence type="ECO:0000256" key="3">
    <source>
        <dbReference type="ARBA" id="ARBA00023136"/>
    </source>
</evidence>
<dbReference type="InterPro" id="IPR010305">
    <property type="entry name" value="YgdI/YgdR-like"/>
</dbReference>
<dbReference type="PROSITE" id="PS51257">
    <property type="entry name" value="PROKAR_LIPOPROTEIN"/>
    <property type="match status" value="1"/>
</dbReference>
<evidence type="ECO:0000256" key="1">
    <source>
        <dbReference type="ARBA" id="ARBA00022475"/>
    </source>
</evidence>
<name>A0ABT4YCN4_METRE</name>
<feature type="region of interest" description="Disordered" evidence="6">
    <location>
        <begin position="47"/>
        <end position="69"/>
    </location>
</feature>
<dbReference type="PANTHER" id="PTHR37011">
    <property type="entry name" value="POT FAMILY PEPTIDE TRANSPORT PROTEIN-RELATED"/>
    <property type="match status" value="1"/>
</dbReference>
<protein>
    <submittedName>
        <fullName evidence="8">YgdI/YgdR family lipoprotein</fullName>
    </submittedName>
</protein>
<comment type="caution">
    <text evidence="8">The sequence shown here is derived from an EMBL/GenBank/DDBJ whole genome shotgun (WGS) entry which is preliminary data.</text>
</comment>
<organism evidence="8 9">
    <name type="scientific">Metapseudomonas resinovorans</name>
    <name type="common">Pseudomonas resinovorans</name>
    <dbReference type="NCBI Taxonomy" id="53412"/>
    <lineage>
        <taxon>Bacteria</taxon>
        <taxon>Pseudomonadati</taxon>
        <taxon>Pseudomonadota</taxon>
        <taxon>Gammaproteobacteria</taxon>
        <taxon>Pseudomonadales</taxon>
        <taxon>Pseudomonadaceae</taxon>
        <taxon>Metapseudomonas</taxon>
    </lineage>
</organism>
<evidence type="ECO:0000256" key="6">
    <source>
        <dbReference type="SAM" id="MobiDB-lite"/>
    </source>
</evidence>
<reference evidence="8 9" key="1">
    <citation type="submission" date="2022-07" db="EMBL/GenBank/DDBJ databases">
        <title>Genome Analysis of Selected Gammaproteobacteria from Nigerian Food snails.</title>
        <authorList>
            <person name="Okafor A.C."/>
        </authorList>
    </citation>
    <scope>NUCLEOTIDE SEQUENCE [LARGE SCALE GENOMIC DNA]</scope>
    <source>
        <strain evidence="8 9">Awg 2</strain>
    </source>
</reference>
<dbReference type="PANTHER" id="PTHR37011:SF1">
    <property type="entry name" value="POT FAMILY PEPTIDE TRANSPORT PROTEIN"/>
    <property type="match status" value="1"/>
</dbReference>
<dbReference type="Gene3D" id="2.30.30.100">
    <property type="match status" value="1"/>
</dbReference>
<keyword evidence="4" id="KW-0564">Palmitate</keyword>
<dbReference type="NCBIfam" id="NF033216">
    <property type="entry name" value="lipo_YgdI_YgdR"/>
    <property type="match status" value="1"/>
</dbReference>
<keyword evidence="9" id="KW-1185">Reference proteome</keyword>
<evidence type="ECO:0000259" key="7">
    <source>
        <dbReference type="Pfam" id="PF06004"/>
    </source>
</evidence>
<dbReference type="RefSeq" id="WP_271472496.1">
    <property type="nucleotide sequence ID" value="NZ_JANEWF010000056.1"/>
</dbReference>
<gene>
    <name evidence="8" type="ORF">NNO07_26590</name>
</gene>
<evidence type="ECO:0000256" key="4">
    <source>
        <dbReference type="ARBA" id="ARBA00023139"/>
    </source>
</evidence>
<dbReference type="EMBL" id="JANEWF010000056">
    <property type="protein sequence ID" value="MDA8486653.1"/>
    <property type="molecule type" value="Genomic_DNA"/>
</dbReference>
<dbReference type="SUPFAM" id="SSF50182">
    <property type="entry name" value="Sm-like ribonucleoproteins"/>
    <property type="match status" value="1"/>
</dbReference>
<feature type="domain" description="Lipoprotein YgdI/YgdR-like SH3-like" evidence="7">
    <location>
        <begin position="20"/>
        <end position="66"/>
    </location>
</feature>
<sequence>MTRLILSLICMIGIAGCSSEYIIVTTDGQLLTSEGKPELDRKSGMLEFEDSEGRSQQIPQASVRQLLER</sequence>
<dbReference type="Proteomes" id="UP001211689">
    <property type="component" value="Unassembled WGS sequence"/>
</dbReference>
<feature type="compositionally biased region" description="Polar residues" evidence="6">
    <location>
        <begin position="54"/>
        <end position="63"/>
    </location>
</feature>
<dbReference type="InterPro" id="IPR010920">
    <property type="entry name" value="LSM_dom_sf"/>
</dbReference>
<keyword evidence="1" id="KW-1003">Cell membrane</keyword>
<evidence type="ECO:0000256" key="5">
    <source>
        <dbReference type="ARBA" id="ARBA00023288"/>
    </source>
</evidence>
<dbReference type="Pfam" id="PF06004">
    <property type="entry name" value="DUF903"/>
    <property type="match status" value="1"/>
</dbReference>